<dbReference type="CDD" id="cd00303">
    <property type="entry name" value="retropepsin_like"/>
    <property type="match status" value="1"/>
</dbReference>
<proteinExistence type="predicted"/>
<sequence>MADHSQKWHEGSPSQGVCSSNNSEGMAAIVSKLDNLGLDMNKLKENVHAIQVGCQLCDGPHLDKECPLNEEAKSVEEVKYGEGHSSPFNGAKYHVGPPRTQIEQLKKEVHAKAATEVPTSSVGQCKAVYDDAPINDASSNETDNIHGVSFINMHGAKEDDDLPFEDLGASINIMPKSMFEHLKVANLKETDMLVEMADMTKKVPLGVVENILVKIDKFLFSSDFVNIDILKTRNKTMILGRPFLATIHAEIDIFNKEISLGMGNDNSYRKTYMVNTVHRKDLMNIDCDLFLYESESCEFNRLLAIDLAIFAYDIYIQESYIEIAYRCCMIAQGKPRIDKEENETGMGPAQKRMH</sequence>
<evidence type="ECO:0000313" key="2">
    <source>
        <dbReference type="EMBL" id="GEU92261.1"/>
    </source>
</evidence>
<accession>A0A6L2P179</accession>
<name>A0A6L2P179_TANCI</name>
<protein>
    <recommendedName>
        <fullName evidence="3">Reverse transcriptase domain-containing protein</fullName>
    </recommendedName>
</protein>
<gene>
    <name evidence="2" type="ORF">Tci_064239</name>
</gene>
<dbReference type="Gene3D" id="2.40.70.10">
    <property type="entry name" value="Acid Proteases"/>
    <property type="match status" value="1"/>
</dbReference>
<evidence type="ECO:0000256" key="1">
    <source>
        <dbReference type="SAM" id="MobiDB-lite"/>
    </source>
</evidence>
<feature type="compositionally biased region" description="Basic and acidic residues" evidence="1">
    <location>
        <begin position="1"/>
        <end position="10"/>
    </location>
</feature>
<reference evidence="2" key="1">
    <citation type="journal article" date="2019" name="Sci. Rep.">
        <title>Draft genome of Tanacetum cinerariifolium, the natural source of mosquito coil.</title>
        <authorList>
            <person name="Yamashiro T."/>
            <person name="Shiraishi A."/>
            <person name="Satake H."/>
            <person name="Nakayama K."/>
        </authorList>
    </citation>
    <scope>NUCLEOTIDE SEQUENCE</scope>
</reference>
<evidence type="ECO:0008006" key="3">
    <source>
        <dbReference type="Google" id="ProtNLM"/>
    </source>
</evidence>
<dbReference type="PANTHER" id="PTHR33067:SF35">
    <property type="entry name" value="ASPARTIC PEPTIDASE DDI1-TYPE DOMAIN-CONTAINING PROTEIN"/>
    <property type="match status" value="1"/>
</dbReference>
<dbReference type="PANTHER" id="PTHR33067">
    <property type="entry name" value="RNA-DIRECTED DNA POLYMERASE-RELATED"/>
    <property type="match status" value="1"/>
</dbReference>
<feature type="region of interest" description="Disordered" evidence="1">
    <location>
        <begin position="1"/>
        <end position="20"/>
    </location>
</feature>
<comment type="caution">
    <text evidence="2">The sequence shown here is derived from an EMBL/GenBank/DDBJ whole genome shotgun (WGS) entry which is preliminary data.</text>
</comment>
<dbReference type="EMBL" id="BKCJ010010588">
    <property type="protein sequence ID" value="GEU92261.1"/>
    <property type="molecule type" value="Genomic_DNA"/>
</dbReference>
<dbReference type="InterPro" id="IPR021109">
    <property type="entry name" value="Peptidase_aspartic_dom_sf"/>
</dbReference>
<dbReference type="AlphaFoldDB" id="A0A6L2P179"/>
<organism evidence="2">
    <name type="scientific">Tanacetum cinerariifolium</name>
    <name type="common">Dalmatian daisy</name>
    <name type="synonym">Chrysanthemum cinerariifolium</name>
    <dbReference type="NCBI Taxonomy" id="118510"/>
    <lineage>
        <taxon>Eukaryota</taxon>
        <taxon>Viridiplantae</taxon>
        <taxon>Streptophyta</taxon>
        <taxon>Embryophyta</taxon>
        <taxon>Tracheophyta</taxon>
        <taxon>Spermatophyta</taxon>
        <taxon>Magnoliopsida</taxon>
        <taxon>eudicotyledons</taxon>
        <taxon>Gunneridae</taxon>
        <taxon>Pentapetalae</taxon>
        <taxon>asterids</taxon>
        <taxon>campanulids</taxon>
        <taxon>Asterales</taxon>
        <taxon>Asteraceae</taxon>
        <taxon>Asteroideae</taxon>
        <taxon>Anthemideae</taxon>
        <taxon>Anthemidinae</taxon>
        <taxon>Tanacetum</taxon>
    </lineage>
</organism>